<comment type="caution">
    <text evidence="8">The sequence shown here is derived from an EMBL/GenBank/DDBJ whole genome shotgun (WGS) entry which is preliminary data.</text>
</comment>
<dbReference type="NCBIfam" id="TIGR02937">
    <property type="entry name" value="sigma70-ECF"/>
    <property type="match status" value="1"/>
</dbReference>
<keyword evidence="4" id="KW-0238">DNA-binding</keyword>
<dbReference type="OrthoDB" id="9797134at2"/>
<dbReference type="AlphaFoldDB" id="A0A3N9TKI1"/>
<dbReference type="InterPro" id="IPR007627">
    <property type="entry name" value="RNA_pol_sigma70_r2"/>
</dbReference>
<protein>
    <submittedName>
        <fullName evidence="8">Sigma-70 family RNA polymerase sigma factor</fullName>
    </submittedName>
</protein>
<dbReference type="Gene3D" id="1.10.10.10">
    <property type="entry name" value="Winged helix-like DNA-binding domain superfamily/Winged helix DNA-binding domain"/>
    <property type="match status" value="1"/>
</dbReference>
<dbReference type="Pfam" id="PF08281">
    <property type="entry name" value="Sigma70_r4_2"/>
    <property type="match status" value="1"/>
</dbReference>
<evidence type="ECO:0000256" key="4">
    <source>
        <dbReference type="ARBA" id="ARBA00023125"/>
    </source>
</evidence>
<keyword evidence="2" id="KW-0805">Transcription regulation</keyword>
<name>A0A3N9TKI1_9VIBR</name>
<dbReference type="GO" id="GO:0006352">
    <property type="term" value="P:DNA-templated transcription initiation"/>
    <property type="evidence" value="ECO:0007669"/>
    <property type="project" value="InterPro"/>
</dbReference>
<reference evidence="8 9" key="1">
    <citation type="submission" date="2018-11" db="EMBL/GenBank/DDBJ databases">
        <title>Vibrio LJC006 sp. nov., isolated from seawater during the bloom of the enteromorpha.</title>
        <authorList>
            <person name="Liang J."/>
        </authorList>
    </citation>
    <scope>NUCLEOTIDE SEQUENCE [LARGE SCALE GENOMIC DNA]</scope>
    <source>
        <strain evidence="8 9">LJC006</strain>
    </source>
</reference>
<sequence length="182" mass="21094">MTTPPCLLSSWHQYESELYYWLLSRTADGVMSFDLLQETFLRALQLQTDFCNVRNQRAWLYSVAHHLLVDEQRRSAKLSELCEEDFLNTEMSAEVVEPIDSLAQCLPNVLLHLNANAQDILKRCDIEGMPQKAYAKLHSLSLSATKSRLLRARKQLKLILKSQCHIKFDENNHVCCFYSDTK</sequence>
<gene>
    <name evidence="8" type="ORF">EES38_00135</name>
</gene>
<evidence type="ECO:0000256" key="5">
    <source>
        <dbReference type="ARBA" id="ARBA00023163"/>
    </source>
</evidence>
<evidence type="ECO:0000256" key="1">
    <source>
        <dbReference type="ARBA" id="ARBA00010641"/>
    </source>
</evidence>
<feature type="domain" description="RNA polymerase sigma-70 region 2" evidence="6">
    <location>
        <begin position="12"/>
        <end position="76"/>
    </location>
</feature>
<dbReference type="Gene3D" id="1.10.1740.10">
    <property type="match status" value="1"/>
</dbReference>
<organism evidence="8 9">
    <name type="scientific">Vibrio viridaestus</name>
    <dbReference type="NCBI Taxonomy" id="2487322"/>
    <lineage>
        <taxon>Bacteria</taxon>
        <taxon>Pseudomonadati</taxon>
        <taxon>Pseudomonadota</taxon>
        <taxon>Gammaproteobacteria</taxon>
        <taxon>Vibrionales</taxon>
        <taxon>Vibrionaceae</taxon>
        <taxon>Vibrio</taxon>
    </lineage>
</organism>
<dbReference type="InterPro" id="IPR014284">
    <property type="entry name" value="RNA_pol_sigma-70_dom"/>
</dbReference>
<evidence type="ECO:0000313" key="8">
    <source>
        <dbReference type="EMBL" id="RQW64494.1"/>
    </source>
</evidence>
<dbReference type="SUPFAM" id="SSF88659">
    <property type="entry name" value="Sigma3 and sigma4 domains of RNA polymerase sigma factors"/>
    <property type="match status" value="1"/>
</dbReference>
<evidence type="ECO:0000256" key="3">
    <source>
        <dbReference type="ARBA" id="ARBA00023082"/>
    </source>
</evidence>
<evidence type="ECO:0000313" key="9">
    <source>
        <dbReference type="Proteomes" id="UP000281112"/>
    </source>
</evidence>
<dbReference type="GO" id="GO:0016987">
    <property type="term" value="F:sigma factor activity"/>
    <property type="evidence" value="ECO:0007669"/>
    <property type="project" value="UniProtKB-KW"/>
</dbReference>
<dbReference type="PANTHER" id="PTHR43133">
    <property type="entry name" value="RNA POLYMERASE ECF-TYPE SIGMA FACTO"/>
    <property type="match status" value="1"/>
</dbReference>
<dbReference type="InterPro" id="IPR013325">
    <property type="entry name" value="RNA_pol_sigma_r2"/>
</dbReference>
<dbReference type="SUPFAM" id="SSF88946">
    <property type="entry name" value="Sigma2 domain of RNA polymerase sigma factors"/>
    <property type="match status" value="1"/>
</dbReference>
<dbReference type="EMBL" id="RJVQ01000001">
    <property type="protein sequence ID" value="RQW64494.1"/>
    <property type="molecule type" value="Genomic_DNA"/>
</dbReference>
<dbReference type="PANTHER" id="PTHR43133:SF8">
    <property type="entry name" value="RNA POLYMERASE SIGMA FACTOR HI_1459-RELATED"/>
    <property type="match status" value="1"/>
</dbReference>
<dbReference type="InterPro" id="IPR013249">
    <property type="entry name" value="RNA_pol_sigma70_r4_t2"/>
</dbReference>
<dbReference type="Proteomes" id="UP000281112">
    <property type="component" value="Unassembled WGS sequence"/>
</dbReference>
<comment type="similarity">
    <text evidence="1">Belongs to the sigma-70 factor family. ECF subfamily.</text>
</comment>
<dbReference type="InterPro" id="IPR036388">
    <property type="entry name" value="WH-like_DNA-bd_sf"/>
</dbReference>
<feature type="domain" description="RNA polymerase sigma factor 70 region 4 type 2" evidence="7">
    <location>
        <begin position="104"/>
        <end position="156"/>
    </location>
</feature>
<dbReference type="InterPro" id="IPR013324">
    <property type="entry name" value="RNA_pol_sigma_r3/r4-like"/>
</dbReference>
<evidence type="ECO:0000259" key="7">
    <source>
        <dbReference type="Pfam" id="PF08281"/>
    </source>
</evidence>
<keyword evidence="3" id="KW-0731">Sigma factor</keyword>
<accession>A0A3N9TKI1</accession>
<proteinExistence type="inferred from homology"/>
<keyword evidence="5" id="KW-0804">Transcription</keyword>
<evidence type="ECO:0000259" key="6">
    <source>
        <dbReference type="Pfam" id="PF04542"/>
    </source>
</evidence>
<dbReference type="GO" id="GO:0003677">
    <property type="term" value="F:DNA binding"/>
    <property type="evidence" value="ECO:0007669"/>
    <property type="project" value="UniProtKB-KW"/>
</dbReference>
<dbReference type="RefSeq" id="WP_124935146.1">
    <property type="nucleotide sequence ID" value="NZ_RJVQ01000001.1"/>
</dbReference>
<evidence type="ECO:0000256" key="2">
    <source>
        <dbReference type="ARBA" id="ARBA00023015"/>
    </source>
</evidence>
<dbReference type="Pfam" id="PF04542">
    <property type="entry name" value="Sigma70_r2"/>
    <property type="match status" value="1"/>
</dbReference>
<keyword evidence="9" id="KW-1185">Reference proteome</keyword>
<dbReference type="InterPro" id="IPR039425">
    <property type="entry name" value="RNA_pol_sigma-70-like"/>
</dbReference>